<dbReference type="PRINTS" id="PR00118">
    <property type="entry name" value="BLACTAMASEA"/>
</dbReference>
<name>A0A4Q7LTV8_9MICO</name>
<dbReference type="RefSeq" id="WP_130485369.1">
    <property type="nucleotide sequence ID" value="NZ_SGWW01000002.1"/>
</dbReference>
<keyword evidence="5" id="KW-1185">Reference proteome</keyword>
<proteinExistence type="predicted"/>
<dbReference type="EMBL" id="SGWW01000002">
    <property type="protein sequence ID" value="RZS57753.1"/>
    <property type="molecule type" value="Genomic_DNA"/>
</dbReference>
<feature type="domain" description="Beta-lactamase class A catalytic" evidence="3">
    <location>
        <begin position="75"/>
        <end position="287"/>
    </location>
</feature>
<evidence type="ECO:0000259" key="3">
    <source>
        <dbReference type="Pfam" id="PF13354"/>
    </source>
</evidence>
<dbReference type="GO" id="GO:0008800">
    <property type="term" value="F:beta-lactamase activity"/>
    <property type="evidence" value="ECO:0007669"/>
    <property type="project" value="InterPro"/>
</dbReference>
<dbReference type="GO" id="GO:0030655">
    <property type="term" value="P:beta-lactam antibiotic catabolic process"/>
    <property type="evidence" value="ECO:0007669"/>
    <property type="project" value="InterPro"/>
</dbReference>
<organism evidence="4 5">
    <name type="scientific">Microcella putealis</name>
    <dbReference type="NCBI Taxonomy" id="337005"/>
    <lineage>
        <taxon>Bacteria</taxon>
        <taxon>Bacillati</taxon>
        <taxon>Actinomycetota</taxon>
        <taxon>Actinomycetes</taxon>
        <taxon>Micrococcales</taxon>
        <taxon>Microbacteriaceae</taxon>
        <taxon>Microcella</taxon>
    </lineage>
</organism>
<feature type="region of interest" description="Disordered" evidence="1">
    <location>
        <begin position="25"/>
        <end position="54"/>
    </location>
</feature>
<dbReference type="PROSITE" id="PS51257">
    <property type="entry name" value="PROKAR_LIPOPROTEIN"/>
    <property type="match status" value="1"/>
</dbReference>
<dbReference type="InterPro" id="IPR000871">
    <property type="entry name" value="Beta-lactam_class-A"/>
</dbReference>
<dbReference type="NCBIfam" id="NF033103">
    <property type="entry name" value="bla_class_A"/>
    <property type="match status" value="1"/>
</dbReference>
<protein>
    <submittedName>
        <fullName evidence="4">Beta-lactamase class A</fullName>
    </submittedName>
</protein>
<sequence length="318" mass="32261">MRRYARSATLAATVIVALAAGGCAPTDTPAPPPPAASSPTPETSAPQGAQTSGGQAVVVDDDLSSLEAAYDARVGVYALDTGSGDRVAYRADERFAYASSIKAVLAAAILQEVDDLDRVVSYGADALVANSPETEANLATGMSIRDLAEAAVRVSDNAATNLLLAELGGPAAFGELLASLGDTTTEPARTEPALNEATPGDTRDTSTPRALVETLRAYALGDALPDDRRALLIDWMTGNATGDTLIRAGAPADAVVADKSGAGGYGTRTDIAVVWPAEGDPIVIAVLSSRAEAGAERDDQLVADAAAVALDALEGARQ</sequence>
<evidence type="ECO:0000256" key="2">
    <source>
        <dbReference type="SAM" id="SignalP"/>
    </source>
</evidence>
<dbReference type="InterPro" id="IPR012338">
    <property type="entry name" value="Beta-lactam/transpept-like"/>
</dbReference>
<dbReference type="Pfam" id="PF13354">
    <property type="entry name" value="Beta-lactamase2"/>
    <property type="match status" value="1"/>
</dbReference>
<feature type="region of interest" description="Disordered" evidence="1">
    <location>
        <begin position="184"/>
        <end position="206"/>
    </location>
</feature>
<dbReference type="Proteomes" id="UP000293519">
    <property type="component" value="Unassembled WGS sequence"/>
</dbReference>
<dbReference type="PANTHER" id="PTHR35333">
    <property type="entry name" value="BETA-LACTAMASE"/>
    <property type="match status" value="1"/>
</dbReference>
<accession>A0A4Q7LTV8</accession>
<evidence type="ECO:0000313" key="4">
    <source>
        <dbReference type="EMBL" id="RZS57753.1"/>
    </source>
</evidence>
<evidence type="ECO:0000256" key="1">
    <source>
        <dbReference type="SAM" id="MobiDB-lite"/>
    </source>
</evidence>
<reference evidence="4 5" key="1">
    <citation type="journal article" date="2015" name="Stand. Genomic Sci.">
        <title>Genomic Encyclopedia of Bacterial and Archaeal Type Strains, Phase III: the genomes of soil and plant-associated and newly described type strains.</title>
        <authorList>
            <person name="Whitman W.B."/>
            <person name="Woyke T."/>
            <person name="Klenk H.P."/>
            <person name="Zhou Y."/>
            <person name="Lilburn T.G."/>
            <person name="Beck B.J."/>
            <person name="De Vos P."/>
            <person name="Vandamme P."/>
            <person name="Eisen J.A."/>
            <person name="Garrity G."/>
            <person name="Hugenholtz P."/>
            <person name="Kyrpides N.C."/>
        </authorList>
    </citation>
    <scope>NUCLEOTIDE SEQUENCE [LARGE SCALE GENOMIC DNA]</scope>
    <source>
        <strain evidence="4 5">CV2</strain>
    </source>
</reference>
<evidence type="ECO:0000313" key="5">
    <source>
        <dbReference type="Proteomes" id="UP000293519"/>
    </source>
</evidence>
<feature type="compositionally biased region" description="Low complexity" evidence="1">
    <location>
        <begin position="37"/>
        <end position="46"/>
    </location>
</feature>
<dbReference type="OrthoDB" id="9784149at2"/>
<feature type="signal peptide" evidence="2">
    <location>
        <begin position="1"/>
        <end position="19"/>
    </location>
</feature>
<keyword evidence="2" id="KW-0732">Signal</keyword>
<dbReference type="GO" id="GO:0046677">
    <property type="term" value="P:response to antibiotic"/>
    <property type="evidence" value="ECO:0007669"/>
    <property type="project" value="InterPro"/>
</dbReference>
<gene>
    <name evidence="4" type="ORF">EV141_1473</name>
</gene>
<feature type="chain" id="PRO_5020183507" evidence="2">
    <location>
        <begin position="20"/>
        <end position="318"/>
    </location>
</feature>
<comment type="caution">
    <text evidence="4">The sequence shown here is derived from an EMBL/GenBank/DDBJ whole genome shotgun (WGS) entry which is preliminary data.</text>
</comment>
<dbReference type="InterPro" id="IPR045155">
    <property type="entry name" value="Beta-lactam_cat"/>
</dbReference>
<dbReference type="AlphaFoldDB" id="A0A4Q7LTV8"/>
<dbReference type="Gene3D" id="3.40.710.10">
    <property type="entry name" value="DD-peptidase/beta-lactamase superfamily"/>
    <property type="match status" value="1"/>
</dbReference>
<dbReference type="PANTHER" id="PTHR35333:SF3">
    <property type="entry name" value="BETA-LACTAMASE-TYPE TRANSPEPTIDASE FOLD CONTAINING PROTEIN"/>
    <property type="match status" value="1"/>
</dbReference>
<dbReference type="SUPFAM" id="SSF56601">
    <property type="entry name" value="beta-lactamase/transpeptidase-like"/>
    <property type="match status" value="1"/>
</dbReference>